<proteinExistence type="predicted"/>
<dbReference type="EMBL" id="BAABME010014552">
    <property type="protein sequence ID" value="GAA0187269.1"/>
    <property type="molecule type" value="Genomic_DNA"/>
</dbReference>
<feature type="domain" description="Aminotransferase-like plant mobile" evidence="1">
    <location>
        <begin position="14"/>
        <end position="102"/>
    </location>
</feature>
<name>A0AAV3S0M7_LITER</name>
<reference evidence="2 3" key="1">
    <citation type="submission" date="2024-01" db="EMBL/GenBank/DDBJ databases">
        <title>The complete chloroplast genome sequence of Lithospermum erythrorhizon: insights into the phylogenetic relationship among Boraginaceae species and the maternal lineages of purple gromwells.</title>
        <authorList>
            <person name="Okada T."/>
            <person name="Watanabe K."/>
        </authorList>
    </citation>
    <scope>NUCLEOTIDE SEQUENCE [LARGE SCALE GENOMIC DNA]</scope>
</reference>
<dbReference type="Pfam" id="PF10536">
    <property type="entry name" value="PMD"/>
    <property type="match status" value="1"/>
</dbReference>
<evidence type="ECO:0000313" key="3">
    <source>
        <dbReference type="Proteomes" id="UP001454036"/>
    </source>
</evidence>
<protein>
    <recommendedName>
        <fullName evidence="1">Aminotransferase-like plant mobile domain-containing protein</fullName>
    </recommendedName>
</protein>
<organism evidence="2 3">
    <name type="scientific">Lithospermum erythrorhizon</name>
    <name type="common">Purple gromwell</name>
    <name type="synonym">Lithospermum officinale var. erythrorhizon</name>
    <dbReference type="NCBI Taxonomy" id="34254"/>
    <lineage>
        <taxon>Eukaryota</taxon>
        <taxon>Viridiplantae</taxon>
        <taxon>Streptophyta</taxon>
        <taxon>Embryophyta</taxon>
        <taxon>Tracheophyta</taxon>
        <taxon>Spermatophyta</taxon>
        <taxon>Magnoliopsida</taxon>
        <taxon>eudicotyledons</taxon>
        <taxon>Gunneridae</taxon>
        <taxon>Pentapetalae</taxon>
        <taxon>asterids</taxon>
        <taxon>lamiids</taxon>
        <taxon>Boraginales</taxon>
        <taxon>Boraginaceae</taxon>
        <taxon>Boraginoideae</taxon>
        <taxon>Lithospermeae</taxon>
        <taxon>Lithospermum</taxon>
    </lineage>
</organism>
<dbReference type="AlphaFoldDB" id="A0AAV3S0M7"/>
<comment type="caution">
    <text evidence="2">The sequence shown here is derived from an EMBL/GenBank/DDBJ whole genome shotgun (WGS) entry which is preliminary data.</text>
</comment>
<evidence type="ECO:0000259" key="1">
    <source>
        <dbReference type="Pfam" id="PF10536"/>
    </source>
</evidence>
<accession>A0AAV3S0M7</accession>
<sequence length="106" mass="11685">MSVQLLTLPTFLGSLFVDKTHSNVSHACFPLFNNMTIVPSYARGAATLANLYHQIGMTSRVGVKQIAGCLTLLEIYEYFPSFQRGVKAGWMSGTPRAVRWSNIVST</sequence>
<keyword evidence="3" id="KW-1185">Reference proteome</keyword>
<dbReference type="GO" id="GO:0010073">
    <property type="term" value="P:meristem maintenance"/>
    <property type="evidence" value="ECO:0007669"/>
    <property type="project" value="InterPro"/>
</dbReference>
<dbReference type="PANTHER" id="PTHR46033:SF8">
    <property type="entry name" value="PROTEIN MAINTENANCE OF MERISTEMS-LIKE"/>
    <property type="match status" value="1"/>
</dbReference>
<dbReference type="Proteomes" id="UP001454036">
    <property type="component" value="Unassembled WGS sequence"/>
</dbReference>
<dbReference type="PANTHER" id="PTHR46033">
    <property type="entry name" value="PROTEIN MAIN-LIKE 2"/>
    <property type="match status" value="1"/>
</dbReference>
<dbReference type="InterPro" id="IPR019557">
    <property type="entry name" value="AminoTfrase-like_pln_mobile"/>
</dbReference>
<dbReference type="InterPro" id="IPR044824">
    <property type="entry name" value="MAIN-like"/>
</dbReference>
<evidence type="ECO:0000313" key="2">
    <source>
        <dbReference type="EMBL" id="GAA0187269.1"/>
    </source>
</evidence>
<gene>
    <name evidence="2" type="ORF">LIER_34557</name>
</gene>